<dbReference type="GO" id="GO:0030170">
    <property type="term" value="F:pyridoxal phosphate binding"/>
    <property type="evidence" value="ECO:0007669"/>
    <property type="project" value="InterPro"/>
</dbReference>
<evidence type="ECO:0000256" key="1">
    <source>
        <dbReference type="ARBA" id="ARBA00001933"/>
    </source>
</evidence>
<accession>A0A381Y0U9</accession>
<name>A0A381Y0U9_9ZZZZ</name>
<dbReference type="InterPro" id="IPR005814">
    <property type="entry name" value="Aminotrans_3"/>
</dbReference>
<organism evidence="5">
    <name type="scientific">marine metagenome</name>
    <dbReference type="NCBI Taxonomy" id="408172"/>
    <lineage>
        <taxon>unclassified sequences</taxon>
        <taxon>metagenomes</taxon>
        <taxon>ecological metagenomes</taxon>
    </lineage>
</organism>
<protein>
    <recommendedName>
        <fullName evidence="6">Aminotransferase class III-fold pyridoxal phosphate-dependent enzyme</fullName>
    </recommendedName>
</protein>
<dbReference type="Gene3D" id="3.90.1150.10">
    <property type="entry name" value="Aspartate Aminotransferase, domain 1"/>
    <property type="match status" value="1"/>
</dbReference>
<dbReference type="Pfam" id="PF00202">
    <property type="entry name" value="Aminotran_3"/>
    <property type="match status" value="1"/>
</dbReference>
<proteinExistence type="predicted"/>
<dbReference type="InterPro" id="IPR015422">
    <property type="entry name" value="PyrdxlP-dep_Trfase_small"/>
</dbReference>
<evidence type="ECO:0000256" key="4">
    <source>
        <dbReference type="ARBA" id="ARBA00022898"/>
    </source>
</evidence>
<keyword evidence="3" id="KW-0808">Transferase</keyword>
<dbReference type="InterPro" id="IPR050103">
    <property type="entry name" value="Class-III_PLP-dep_AT"/>
</dbReference>
<sequence length="479" mass="54590">MVDKLFSSDDCYVLTNKEIRELYKKYVNPSLEQLFGAFAAGREDVDHSEGVWIYTKNNEKILDVTGGIGVLSHGHNHPRILETRINFQKKKKMEVHKTIFSPYLAALSHNIAQLLPKDLDYSFFCNSGAEAVEGSMKLAYKYHDGKRKVILHSDISFHGKLLGSASITASKEVYFRYPEIPNTDSFEYDNIDSVKQKINEHRNESGESNVYALIIEPFQTLTLRQCHTNFLQELQKICNENGIILIFDEIYVGWYKTGTMFNFMGHNVLPDILTTSKSLGGGKASISAYVARAPILKKAYGNTRDALLHTSTYNGLGEECITAIEAINIMQEENYEKKSFHIEKIVKERCHQLLEKYSNEVKECRGSGALHGIFFNTDNLVISKILKLVPLSITKDPKFVPKLAAAAISDWMYKNYKILVIFSNTDEVALFFKPSLIIEEKEIHYFFDSLEKTLQEGLWQIVLKFASKQFSNFVNFGSL</sequence>
<dbReference type="PANTHER" id="PTHR11986:SF79">
    <property type="entry name" value="ACETYLORNITHINE AMINOTRANSFERASE, MITOCHONDRIAL"/>
    <property type="match status" value="1"/>
</dbReference>
<keyword evidence="2" id="KW-0032">Aminotransferase</keyword>
<gene>
    <name evidence="5" type="ORF">METZ01_LOCUS122921</name>
</gene>
<dbReference type="GO" id="GO:0008483">
    <property type="term" value="F:transaminase activity"/>
    <property type="evidence" value="ECO:0007669"/>
    <property type="project" value="UniProtKB-KW"/>
</dbReference>
<dbReference type="GO" id="GO:0042802">
    <property type="term" value="F:identical protein binding"/>
    <property type="evidence" value="ECO:0007669"/>
    <property type="project" value="TreeGrafter"/>
</dbReference>
<evidence type="ECO:0000256" key="3">
    <source>
        <dbReference type="ARBA" id="ARBA00022679"/>
    </source>
</evidence>
<comment type="cofactor">
    <cofactor evidence="1">
        <name>pyridoxal 5'-phosphate</name>
        <dbReference type="ChEBI" id="CHEBI:597326"/>
    </cofactor>
</comment>
<evidence type="ECO:0008006" key="6">
    <source>
        <dbReference type="Google" id="ProtNLM"/>
    </source>
</evidence>
<dbReference type="InterPro" id="IPR015424">
    <property type="entry name" value="PyrdxlP-dep_Trfase"/>
</dbReference>
<dbReference type="SUPFAM" id="SSF53383">
    <property type="entry name" value="PLP-dependent transferases"/>
    <property type="match status" value="1"/>
</dbReference>
<keyword evidence="4" id="KW-0663">Pyridoxal phosphate</keyword>
<evidence type="ECO:0000313" key="5">
    <source>
        <dbReference type="EMBL" id="SVA70067.1"/>
    </source>
</evidence>
<dbReference type="PANTHER" id="PTHR11986">
    <property type="entry name" value="AMINOTRANSFERASE CLASS III"/>
    <property type="match status" value="1"/>
</dbReference>
<dbReference type="PIRSF" id="PIRSF000521">
    <property type="entry name" value="Transaminase_4ab_Lys_Orn"/>
    <property type="match status" value="1"/>
</dbReference>
<reference evidence="5" key="1">
    <citation type="submission" date="2018-05" db="EMBL/GenBank/DDBJ databases">
        <authorList>
            <person name="Lanie J.A."/>
            <person name="Ng W.-L."/>
            <person name="Kazmierczak K.M."/>
            <person name="Andrzejewski T.M."/>
            <person name="Davidsen T.M."/>
            <person name="Wayne K.J."/>
            <person name="Tettelin H."/>
            <person name="Glass J.I."/>
            <person name="Rusch D."/>
            <person name="Podicherti R."/>
            <person name="Tsui H.-C.T."/>
            <person name="Winkler M.E."/>
        </authorList>
    </citation>
    <scope>NUCLEOTIDE SEQUENCE</scope>
</reference>
<evidence type="ECO:0000256" key="2">
    <source>
        <dbReference type="ARBA" id="ARBA00022576"/>
    </source>
</evidence>
<dbReference type="EMBL" id="UINC01016918">
    <property type="protein sequence ID" value="SVA70067.1"/>
    <property type="molecule type" value="Genomic_DNA"/>
</dbReference>
<dbReference type="InterPro" id="IPR015421">
    <property type="entry name" value="PyrdxlP-dep_Trfase_major"/>
</dbReference>
<dbReference type="AlphaFoldDB" id="A0A381Y0U9"/>
<dbReference type="Gene3D" id="3.40.640.10">
    <property type="entry name" value="Type I PLP-dependent aspartate aminotransferase-like (Major domain)"/>
    <property type="match status" value="1"/>
</dbReference>